<keyword evidence="2" id="KW-1185">Reference proteome</keyword>
<protein>
    <submittedName>
        <fullName evidence="1">Branched-chain amino acid aminotransferase</fullName>
    </submittedName>
</protein>
<dbReference type="InterPro" id="IPR043131">
    <property type="entry name" value="BCAT-like_N"/>
</dbReference>
<dbReference type="GO" id="GO:0008483">
    <property type="term" value="F:transaminase activity"/>
    <property type="evidence" value="ECO:0007669"/>
    <property type="project" value="UniProtKB-KW"/>
</dbReference>
<evidence type="ECO:0000313" key="1">
    <source>
        <dbReference type="EMBL" id="RAL19451.1"/>
    </source>
</evidence>
<dbReference type="EMBL" id="PTPX01000006">
    <property type="protein sequence ID" value="RAL19451.1"/>
    <property type="molecule type" value="Genomic_DNA"/>
</dbReference>
<accession>A0A328C0S4</accession>
<sequence>MCQFPLFETLAIIDGEIQNISYHQKRIDNAFTYYFKRNPKWDLSKIIQVKDEYTKGLIRCRIDYNETTYQINFYPYQPRKIKTFQCVYVENIDYQFKYSNRIALDKLKTENTDEIIIIHRGFVSDCTIGNLLFLKQGKWYSPNHYLLKGTQLTRLLEEQKVSLTDIRAEDLFDYEQIMLINALNPFDPARAISIASGQILK</sequence>
<name>A0A328C0S4_9PAST</name>
<comment type="caution">
    <text evidence="1">The sequence shown here is derived from an EMBL/GenBank/DDBJ whole genome shotgun (WGS) entry which is preliminary data.</text>
</comment>
<dbReference type="AlphaFoldDB" id="A0A328C0S4"/>
<keyword evidence="1" id="KW-0032">Aminotransferase</keyword>
<keyword evidence="1" id="KW-0808">Transferase</keyword>
<gene>
    <name evidence="1" type="ORF">C5N92_03145</name>
</gene>
<organism evidence="1 2">
    <name type="scientific">Glaesserella australis</name>
    <dbReference type="NCBI Taxonomy" id="2094024"/>
    <lineage>
        <taxon>Bacteria</taxon>
        <taxon>Pseudomonadati</taxon>
        <taxon>Pseudomonadota</taxon>
        <taxon>Gammaproteobacteria</taxon>
        <taxon>Pasteurellales</taxon>
        <taxon>Pasteurellaceae</taxon>
        <taxon>Glaesserella</taxon>
    </lineage>
</organism>
<dbReference type="OrthoDB" id="1148709at2"/>
<dbReference type="Pfam" id="PF01063">
    <property type="entry name" value="Aminotran_4"/>
    <property type="match status" value="1"/>
</dbReference>
<dbReference type="RefSeq" id="WP_111749415.1">
    <property type="nucleotide sequence ID" value="NZ_PTPX01000006.1"/>
</dbReference>
<dbReference type="InterPro" id="IPR036038">
    <property type="entry name" value="Aminotransferase-like"/>
</dbReference>
<reference evidence="2" key="1">
    <citation type="submission" date="2018-02" db="EMBL/GenBank/DDBJ databases">
        <title>Glaesserella australis sp. nov., isolated from the lungs of pigs.</title>
        <authorList>
            <person name="Turni C."/>
            <person name="Christensen H."/>
        </authorList>
    </citation>
    <scope>NUCLEOTIDE SEQUENCE [LARGE SCALE GENOMIC DNA]</scope>
    <source>
        <strain evidence="2">HS4635</strain>
    </source>
</reference>
<proteinExistence type="predicted"/>
<dbReference type="Proteomes" id="UP000248689">
    <property type="component" value="Unassembled WGS sequence"/>
</dbReference>
<dbReference type="Gene3D" id="3.30.470.10">
    <property type="match status" value="1"/>
</dbReference>
<dbReference type="SUPFAM" id="SSF56752">
    <property type="entry name" value="D-aminoacid aminotransferase-like PLP-dependent enzymes"/>
    <property type="match status" value="1"/>
</dbReference>
<evidence type="ECO:0000313" key="2">
    <source>
        <dbReference type="Proteomes" id="UP000248689"/>
    </source>
</evidence>
<dbReference type="InterPro" id="IPR001544">
    <property type="entry name" value="Aminotrans_IV"/>
</dbReference>
<dbReference type="Gene3D" id="3.20.10.10">
    <property type="entry name" value="D-amino Acid Aminotransferase, subunit A, domain 2"/>
    <property type="match status" value="1"/>
</dbReference>
<dbReference type="InterPro" id="IPR043132">
    <property type="entry name" value="BCAT-like_C"/>
</dbReference>